<dbReference type="Gene3D" id="3.30.420.10">
    <property type="entry name" value="Ribonuclease H-like superfamily/Ribonuclease H"/>
    <property type="match status" value="1"/>
</dbReference>
<reference evidence="1" key="2">
    <citation type="submission" date="2022-01" db="EMBL/GenBank/DDBJ databases">
        <authorList>
            <person name="Yamashiro T."/>
            <person name="Shiraishi A."/>
            <person name="Satake H."/>
            <person name="Nakayama K."/>
        </authorList>
    </citation>
    <scope>NUCLEOTIDE SEQUENCE</scope>
</reference>
<gene>
    <name evidence="1" type="ORF">Tco_0922543</name>
</gene>
<protein>
    <submittedName>
        <fullName evidence="1">Reverse transcriptase domain-containing protein</fullName>
    </submittedName>
</protein>
<accession>A0ABQ5D5N4</accession>
<evidence type="ECO:0000313" key="1">
    <source>
        <dbReference type="EMBL" id="GJT32124.1"/>
    </source>
</evidence>
<comment type="caution">
    <text evidence="1">The sequence shown here is derived from an EMBL/GenBank/DDBJ whole genome shotgun (WGS) entry which is preliminary data.</text>
</comment>
<evidence type="ECO:0000313" key="2">
    <source>
        <dbReference type="Proteomes" id="UP001151760"/>
    </source>
</evidence>
<dbReference type="SUPFAM" id="SSF53098">
    <property type="entry name" value="Ribonuclease H-like"/>
    <property type="match status" value="1"/>
</dbReference>
<dbReference type="InterPro" id="IPR012337">
    <property type="entry name" value="RNaseH-like_sf"/>
</dbReference>
<dbReference type="Proteomes" id="UP001151760">
    <property type="component" value="Unassembled WGS sequence"/>
</dbReference>
<dbReference type="EMBL" id="BQNB010014765">
    <property type="protein sequence ID" value="GJT32124.1"/>
    <property type="molecule type" value="Genomic_DNA"/>
</dbReference>
<dbReference type="GO" id="GO:0003964">
    <property type="term" value="F:RNA-directed DNA polymerase activity"/>
    <property type="evidence" value="ECO:0007669"/>
    <property type="project" value="UniProtKB-KW"/>
</dbReference>
<dbReference type="PANTHER" id="PTHR48475">
    <property type="entry name" value="RIBONUCLEASE H"/>
    <property type="match status" value="1"/>
</dbReference>
<dbReference type="PANTHER" id="PTHR48475:SF1">
    <property type="entry name" value="RNASE H TYPE-1 DOMAIN-CONTAINING PROTEIN"/>
    <property type="match status" value="1"/>
</dbReference>
<keyword evidence="1" id="KW-0808">Transferase</keyword>
<sequence>MENTNRAIKRILERTVNKNRKEMVDKLDDALWPFRTTYKTPIGSTPFRIVYGKACHLPIELDEFWTDAYKHSHSYKERTKCWNYLKIMDKEFQEGEEVLVFNSRFKLFPGKLRTKWYRPYTVSKVYPYGTVEVLGDKELA</sequence>
<name>A0ABQ5D5N4_9ASTR</name>
<keyword evidence="2" id="KW-1185">Reference proteome</keyword>
<keyword evidence="1" id="KW-0695">RNA-directed DNA polymerase</keyword>
<dbReference type="InterPro" id="IPR036397">
    <property type="entry name" value="RNaseH_sf"/>
</dbReference>
<reference evidence="1" key="1">
    <citation type="journal article" date="2022" name="Int. J. Mol. Sci.">
        <title>Draft Genome of Tanacetum Coccineum: Genomic Comparison of Closely Related Tanacetum-Family Plants.</title>
        <authorList>
            <person name="Yamashiro T."/>
            <person name="Shiraishi A."/>
            <person name="Nakayama K."/>
            <person name="Satake H."/>
        </authorList>
    </citation>
    <scope>NUCLEOTIDE SEQUENCE</scope>
</reference>
<proteinExistence type="predicted"/>
<keyword evidence="1" id="KW-0548">Nucleotidyltransferase</keyword>
<organism evidence="1 2">
    <name type="scientific">Tanacetum coccineum</name>
    <dbReference type="NCBI Taxonomy" id="301880"/>
    <lineage>
        <taxon>Eukaryota</taxon>
        <taxon>Viridiplantae</taxon>
        <taxon>Streptophyta</taxon>
        <taxon>Embryophyta</taxon>
        <taxon>Tracheophyta</taxon>
        <taxon>Spermatophyta</taxon>
        <taxon>Magnoliopsida</taxon>
        <taxon>eudicotyledons</taxon>
        <taxon>Gunneridae</taxon>
        <taxon>Pentapetalae</taxon>
        <taxon>asterids</taxon>
        <taxon>campanulids</taxon>
        <taxon>Asterales</taxon>
        <taxon>Asteraceae</taxon>
        <taxon>Asteroideae</taxon>
        <taxon>Anthemideae</taxon>
        <taxon>Anthemidinae</taxon>
        <taxon>Tanacetum</taxon>
    </lineage>
</organism>